<accession>X1B5X4</accession>
<keyword evidence="9" id="KW-0472">Membrane</keyword>
<evidence type="ECO:0000256" key="2">
    <source>
        <dbReference type="ARBA" id="ARBA00004370"/>
    </source>
</evidence>
<dbReference type="EMBL" id="BART01025912">
    <property type="protein sequence ID" value="GAG91134.1"/>
    <property type="molecule type" value="Genomic_DNA"/>
</dbReference>
<evidence type="ECO:0000313" key="12">
    <source>
        <dbReference type="EMBL" id="GAG91134.1"/>
    </source>
</evidence>
<evidence type="ECO:0000259" key="10">
    <source>
        <dbReference type="PROSITE" id="PS50109"/>
    </source>
</evidence>
<dbReference type="PANTHER" id="PTHR43711:SF26">
    <property type="entry name" value="SENSOR HISTIDINE KINASE RCSC"/>
    <property type="match status" value="1"/>
</dbReference>
<protein>
    <recommendedName>
        <fullName evidence="3">histidine kinase</fullName>
        <ecNumber evidence="3">2.7.13.3</ecNumber>
    </recommendedName>
</protein>
<dbReference type="InterPro" id="IPR036097">
    <property type="entry name" value="HisK_dim/P_sf"/>
</dbReference>
<dbReference type="PROSITE" id="PS50109">
    <property type="entry name" value="HIS_KIN"/>
    <property type="match status" value="1"/>
</dbReference>
<evidence type="ECO:0000256" key="4">
    <source>
        <dbReference type="ARBA" id="ARBA00022679"/>
    </source>
</evidence>
<sequence length="280" mass="31473">NKIKDSEIKMCDKAGNILECLASSEIIEIDSERCLLSIIKDITERKRSEQKILHFQKAVDSSSDAIGISTPTGKHYYQNQSYTELFGWSVEDANRVSRPPRTIYTDEDVRREVFETIMRGGAWNGEVEMIGKDNHKLNILLRAYSIKDEEGKVIGLVGVHTDITERKRAEKKLEFAKEHAEAASAAKSDFLANMSHEIRTPMSVIAGFSDMLVSEELTKEQMAYAELIRNAGKSLLVIINDILDFSKIEAGKLEVTVTDYSLKEILGDVESMMHPLAVTK</sequence>
<reference evidence="12" key="1">
    <citation type="journal article" date="2014" name="Front. Microbiol.">
        <title>High frequency of phylogenetically diverse reductive dehalogenase-homologous genes in deep subseafloor sedimentary metagenomes.</title>
        <authorList>
            <person name="Kawai M."/>
            <person name="Futagami T."/>
            <person name="Toyoda A."/>
            <person name="Takaki Y."/>
            <person name="Nishi S."/>
            <person name="Hori S."/>
            <person name="Arai W."/>
            <person name="Tsubouchi T."/>
            <person name="Morono Y."/>
            <person name="Uchiyama I."/>
            <person name="Ito T."/>
            <person name="Fujiyama A."/>
            <person name="Inagaki F."/>
            <person name="Takami H."/>
        </authorList>
    </citation>
    <scope>NUCLEOTIDE SEQUENCE</scope>
    <source>
        <strain evidence="12">Expedition CK06-06</strain>
    </source>
</reference>
<dbReference type="Pfam" id="PF00512">
    <property type="entry name" value="HisKA"/>
    <property type="match status" value="1"/>
</dbReference>
<dbReference type="SMART" id="SM00086">
    <property type="entry name" value="PAC"/>
    <property type="match status" value="2"/>
</dbReference>
<comment type="subcellular location">
    <subcellularLocation>
        <location evidence="2">Membrane</location>
    </subcellularLocation>
</comment>
<dbReference type="AlphaFoldDB" id="X1B5X4"/>
<feature type="non-terminal residue" evidence="12">
    <location>
        <position position="1"/>
    </location>
</feature>
<dbReference type="InterPro" id="IPR000014">
    <property type="entry name" value="PAS"/>
</dbReference>
<dbReference type="FunFam" id="1.10.287.130:FF:000038">
    <property type="entry name" value="Sensory transduction histidine kinase"/>
    <property type="match status" value="1"/>
</dbReference>
<evidence type="ECO:0000256" key="7">
    <source>
        <dbReference type="ARBA" id="ARBA00022840"/>
    </source>
</evidence>
<evidence type="ECO:0000256" key="1">
    <source>
        <dbReference type="ARBA" id="ARBA00000085"/>
    </source>
</evidence>
<evidence type="ECO:0000259" key="11">
    <source>
        <dbReference type="PROSITE" id="PS50113"/>
    </source>
</evidence>
<dbReference type="GO" id="GO:0000155">
    <property type="term" value="F:phosphorelay sensor kinase activity"/>
    <property type="evidence" value="ECO:0007669"/>
    <property type="project" value="InterPro"/>
</dbReference>
<dbReference type="InterPro" id="IPR050736">
    <property type="entry name" value="Sensor_HK_Regulatory"/>
</dbReference>
<dbReference type="NCBIfam" id="TIGR00229">
    <property type="entry name" value="sensory_box"/>
    <property type="match status" value="1"/>
</dbReference>
<dbReference type="SUPFAM" id="SSF47384">
    <property type="entry name" value="Homodimeric domain of signal transducing histidine kinase"/>
    <property type="match status" value="1"/>
</dbReference>
<organism evidence="12">
    <name type="scientific">marine sediment metagenome</name>
    <dbReference type="NCBI Taxonomy" id="412755"/>
    <lineage>
        <taxon>unclassified sequences</taxon>
        <taxon>metagenomes</taxon>
        <taxon>ecological metagenomes</taxon>
    </lineage>
</organism>
<keyword evidence="4" id="KW-0808">Transferase</keyword>
<comment type="caution">
    <text evidence="12">The sequence shown here is derived from an EMBL/GenBank/DDBJ whole genome shotgun (WGS) entry which is preliminary data.</text>
</comment>
<feature type="non-terminal residue" evidence="12">
    <location>
        <position position="280"/>
    </location>
</feature>
<dbReference type="InterPro" id="IPR003661">
    <property type="entry name" value="HisK_dim/P_dom"/>
</dbReference>
<dbReference type="GO" id="GO:0016020">
    <property type="term" value="C:membrane"/>
    <property type="evidence" value="ECO:0007669"/>
    <property type="project" value="UniProtKB-SubCell"/>
</dbReference>
<dbReference type="PANTHER" id="PTHR43711">
    <property type="entry name" value="TWO-COMPONENT HISTIDINE KINASE"/>
    <property type="match status" value="1"/>
</dbReference>
<dbReference type="InterPro" id="IPR000700">
    <property type="entry name" value="PAS-assoc_C"/>
</dbReference>
<comment type="catalytic activity">
    <reaction evidence="1">
        <text>ATP + protein L-histidine = ADP + protein N-phospho-L-histidine.</text>
        <dbReference type="EC" id="2.7.13.3"/>
    </reaction>
</comment>
<dbReference type="Gene3D" id="3.30.450.20">
    <property type="entry name" value="PAS domain"/>
    <property type="match status" value="1"/>
</dbReference>
<evidence type="ECO:0000256" key="9">
    <source>
        <dbReference type="ARBA" id="ARBA00023136"/>
    </source>
</evidence>
<gene>
    <name evidence="12" type="ORF">S01H4_46383</name>
</gene>
<dbReference type="SMART" id="SM00388">
    <property type="entry name" value="HisKA"/>
    <property type="match status" value="1"/>
</dbReference>
<keyword evidence="7" id="KW-0067">ATP-binding</keyword>
<dbReference type="CDD" id="cd00130">
    <property type="entry name" value="PAS"/>
    <property type="match status" value="1"/>
</dbReference>
<feature type="domain" description="PAC" evidence="11">
    <location>
        <begin position="123"/>
        <end position="175"/>
    </location>
</feature>
<dbReference type="EC" id="2.7.13.3" evidence="3"/>
<dbReference type="InterPro" id="IPR035965">
    <property type="entry name" value="PAS-like_dom_sf"/>
</dbReference>
<dbReference type="InterPro" id="IPR005467">
    <property type="entry name" value="His_kinase_dom"/>
</dbReference>
<feature type="domain" description="Histidine kinase" evidence="10">
    <location>
        <begin position="193"/>
        <end position="280"/>
    </location>
</feature>
<evidence type="ECO:0000256" key="5">
    <source>
        <dbReference type="ARBA" id="ARBA00022741"/>
    </source>
</evidence>
<dbReference type="Gene3D" id="1.10.287.130">
    <property type="match status" value="1"/>
</dbReference>
<evidence type="ECO:0000256" key="8">
    <source>
        <dbReference type="ARBA" id="ARBA00023012"/>
    </source>
</evidence>
<evidence type="ECO:0000256" key="3">
    <source>
        <dbReference type="ARBA" id="ARBA00012438"/>
    </source>
</evidence>
<dbReference type="InterPro" id="IPR001610">
    <property type="entry name" value="PAC"/>
</dbReference>
<dbReference type="GO" id="GO:0005524">
    <property type="term" value="F:ATP binding"/>
    <property type="evidence" value="ECO:0007669"/>
    <property type="project" value="UniProtKB-KW"/>
</dbReference>
<proteinExistence type="predicted"/>
<dbReference type="SUPFAM" id="SSF55785">
    <property type="entry name" value="PYP-like sensor domain (PAS domain)"/>
    <property type="match status" value="1"/>
</dbReference>
<keyword evidence="5" id="KW-0547">Nucleotide-binding</keyword>
<evidence type="ECO:0000256" key="6">
    <source>
        <dbReference type="ARBA" id="ARBA00022777"/>
    </source>
</evidence>
<dbReference type="PROSITE" id="PS50113">
    <property type="entry name" value="PAC"/>
    <property type="match status" value="1"/>
</dbReference>
<dbReference type="Pfam" id="PF13426">
    <property type="entry name" value="PAS_9"/>
    <property type="match status" value="1"/>
</dbReference>
<dbReference type="CDD" id="cd00082">
    <property type="entry name" value="HisKA"/>
    <property type="match status" value="1"/>
</dbReference>
<keyword evidence="8" id="KW-0902">Two-component regulatory system</keyword>
<name>X1B5X4_9ZZZZ</name>
<keyword evidence="6" id="KW-0418">Kinase</keyword>